<evidence type="ECO:0000256" key="2">
    <source>
        <dbReference type="ARBA" id="ARBA00005752"/>
    </source>
</evidence>
<dbReference type="KEGG" id="fnk:E1750_13770"/>
<keyword evidence="4 9" id="KW-0547">Nucleotide-binding</keyword>
<name>A0A4P6YH59_9FLAO</name>
<evidence type="ECO:0000256" key="1">
    <source>
        <dbReference type="ARBA" id="ARBA00005187"/>
    </source>
</evidence>
<dbReference type="AlphaFoldDB" id="A0A4P6YH59"/>
<keyword evidence="6 8" id="KW-0315">Glutamine amidotransferase</keyword>
<gene>
    <name evidence="12" type="primary">asnB</name>
    <name evidence="12" type="ORF">E1750_13770</name>
</gene>
<keyword evidence="5 9" id="KW-0067">ATP-binding</keyword>
<dbReference type="InterPro" id="IPR014729">
    <property type="entry name" value="Rossmann-like_a/b/a_fold"/>
</dbReference>
<dbReference type="GO" id="GO:0005524">
    <property type="term" value="F:ATP binding"/>
    <property type="evidence" value="ECO:0007669"/>
    <property type="project" value="UniProtKB-KW"/>
</dbReference>
<dbReference type="Pfam" id="PF13537">
    <property type="entry name" value="GATase_7"/>
    <property type="match status" value="1"/>
</dbReference>
<dbReference type="GO" id="GO:0004066">
    <property type="term" value="F:asparagine synthase (glutamine-hydrolyzing) activity"/>
    <property type="evidence" value="ECO:0007669"/>
    <property type="project" value="UniProtKB-EC"/>
</dbReference>
<evidence type="ECO:0000256" key="3">
    <source>
        <dbReference type="ARBA" id="ARBA00012737"/>
    </source>
</evidence>
<dbReference type="EC" id="6.3.5.4" evidence="3"/>
<evidence type="ECO:0000256" key="8">
    <source>
        <dbReference type="PIRSR" id="PIRSR001589-1"/>
    </source>
</evidence>
<dbReference type="Gene3D" id="3.60.20.10">
    <property type="entry name" value="Glutamine Phosphoribosylpyrophosphate, subunit 1, domain 1"/>
    <property type="match status" value="1"/>
</dbReference>
<evidence type="ECO:0000256" key="6">
    <source>
        <dbReference type="ARBA" id="ARBA00022962"/>
    </source>
</evidence>
<evidence type="ECO:0000256" key="7">
    <source>
        <dbReference type="ARBA" id="ARBA00048741"/>
    </source>
</evidence>
<dbReference type="GO" id="GO:0006529">
    <property type="term" value="P:asparagine biosynthetic process"/>
    <property type="evidence" value="ECO:0007669"/>
    <property type="project" value="UniProtKB-KW"/>
</dbReference>
<evidence type="ECO:0000256" key="9">
    <source>
        <dbReference type="PIRSR" id="PIRSR001589-2"/>
    </source>
</evidence>
<dbReference type="PANTHER" id="PTHR43284:SF1">
    <property type="entry name" value="ASPARAGINE SYNTHETASE"/>
    <property type="match status" value="1"/>
</dbReference>
<evidence type="ECO:0000256" key="5">
    <source>
        <dbReference type="ARBA" id="ARBA00022840"/>
    </source>
</evidence>
<dbReference type="InterPro" id="IPR051786">
    <property type="entry name" value="ASN_synthetase/amidase"/>
</dbReference>
<dbReference type="InterPro" id="IPR017932">
    <property type="entry name" value="GATase_2_dom"/>
</dbReference>
<comment type="pathway">
    <text evidence="1">Amino-acid biosynthesis; L-asparagine biosynthesis; L-asparagine from L-aspartate (L-Gln route): step 1/1.</text>
</comment>
<dbReference type="PROSITE" id="PS51278">
    <property type="entry name" value="GATASE_TYPE_2"/>
    <property type="match status" value="1"/>
</dbReference>
<dbReference type="Proteomes" id="UP000291124">
    <property type="component" value="Chromosome"/>
</dbReference>
<dbReference type="InterPro" id="IPR029055">
    <property type="entry name" value="Ntn_hydrolases_N"/>
</dbReference>
<dbReference type="EMBL" id="CP037933">
    <property type="protein sequence ID" value="QBN19823.1"/>
    <property type="molecule type" value="Genomic_DNA"/>
</dbReference>
<dbReference type="SUPFAM" id="SSF56235">
    <property type="entry name" value="N-terminal nucleophile aminohydrolases (Ntn hydrolases)"/>
    <property type="match status" value="1"/>
</dbReference>
<keyword evidence="13" id="KW-1185">Reference proteome</keyword>
<dbReference type="Pfam" id="PF00733">
    <property type="entry name" value="Asn_synthase"/>
    <property type="match status" value="1"/>
</dbReference>
<feature type="domain" description="Glutamine amidotransferase type-2" evidence="11">
    <location>
        <begin position="2"/>
        <end position="217"/>
    </location>
</feature>
<dbReference type="GO" id="GO:0005829">
    <property type="term" value="C:cytosol"/>
    <property type="evidence" value="ECO:0007669"/>
    <property type="project" value="TreeGrafter"/>
</dbReference>
<dbReference type="NCBIfam" id="TIGR01536">
    <property type="entry name" value="asn_synth_AEB"/>
    <property type="match status" value="1"/>
</dbReference>
<evidence type="ECO:0000256" key="4">
    <source>
        <dbReference type="ARBA" id="ARBA00022741"/>
    </source>
</evidence>
<proteinExistence type="inferred from homology"/>
<dbReference type="PIRSF" id="PIRSF001589">
    <property type="entry name" value="Asn_synthetase_glu-h"/>
    <property type="match status" value="1"/>
</dbReference>
<dbReference type="OrthoDB" id="9763290at2"/>
<evidence type="ECO:0000259" key="11">
    <source>
        <dbReference type="PROSITE" id="PS51278"/>
    </source>
</evidence>
<accession>A0A4P6YH59</accession>
<sequence length="628" mass="72676">MCGINGFVSQSPLETKTINGIMETMNNEIIHRGPDQDGFFTENNQKFSIGMAMRRLSIIDLTTGKQPIFSSDNQKIIVFNGEIYNYKKLKQEHLVGYNFKTNSDTEVIIALYEKYGVDSFSLLDGMFAFSIYDKTLNKVFIARDFFGEKPLFYCSNLDGFYWCSELKSILKIFPTKPKISKQGINLYFQLHYIPAPFTIYDSIFKLEANHYLELDCVSSNYEIKEIKENSISNYSHINKEEAVKKNRELVYKSVESRSVSDVPIGTFLSGGVDSSIVSLCLAHQTDKKIETFSVGFDKKSFDETDKSRTVAKIINSNHHEFILSENDLAESIDAILLNFDEPFADSSALPTYLVANQTKQFVTVALTGDGGDEVYGGYNKYYMGRMNRNYTKYVPQAFHVFSEHILNTLWHSKEDQRGLLFKAKRFMKAVNYEGDFYFDIVSLAFLESERKEIFNSNTYLEDPLSYFKKIIGANNKSLTDFRNIDRLLSLEGDLLVKVDRAAMLASLECRAPFLNRDLWEFTSSLPESYLINNWDKKHMLKESFKQYFPKDFLNKSKKGFGAPVGDWMRGVLKLELLFYTEKSFIEEQNIFNYEVISKLVNNHVEGKIDNTIRVFTYFCFQKWYKNNF</sequence>
<feature type="active site" description="For GATase activity" evidence="8">
    <location>
        <position position="2"/>
    </location>
</feature>
<dbReference type="CDD" id="cd00712">
    <property type="entry name" value="AsnB"/>
    <property type="match status" value="1"/>
</dbReference>
<evidence type="ECO:0000256" key="10">
    <source>
        <dbReference type="PIRSR" id="PIRSR001589-3"/>
    </source>
</evidence>
<reference evidence="13" key="1">
    <citation type="submission" date="2019-03" db="EMBL/GenBank/DDBJ databases">
        <title>Flavobacterium sp.</title>
        <authorList>
            <person name="Kim H."/>
        </authorList>
    </citation>
    <scope>NUCLEOTIDE SEQUENCE [LARGE SCALE GENOMIC DNA]</scope>
    <source>
        <strain evidence="13">GS13</strain>
    </source>
</reference>
<keyword evidence="8" id="KW-0061">Asparagine biosynthesis</keyword>
<dbReference type="InterPro" id="IPR033738">
    <property type="entry name" value="AsnB_N"/>
</dbReference>
<keyword evidence="12" id="KW-0436">Ligase</keyword>
<protein>
    <recommendedName>
        <fullName evidence="3">asparagine synthase (glutamine-hydrolyzing)</fullName>
        <ecNumber evidence="3">6.3.5.4</ecNumber>
    </recommendedName>
</protein>
<dbReference type="RefSeq" id="WP_133277339.1">
    <property type="nucleotide sequence ID" value="NZ_CP037933.1"/>
</dbReference>
<dbReference type="CDD" id="cd01991">
    <property type="entry name" value="Asn_synthase_B_C"/>
    <property type="match status" value="1"/>
</dbReference>
<feature type="binding site" evidence="9">
    <location>
        <position position="294"/>
    </location>
    <ligand>
        <name>ATP</name>
        <dbReference type="ChEBI" id="CHEBI:30616"/>
    </ligand>
</feature>
<feature type="binding site" evidence="9">
    <location>
        <position position="104"/>
    </location>
    <ligand>
        <name>L-glutamine</name>
        <dbReference type="ChEBI" id="CHEBI:58359"/>
    </ligand>
</feature>
<dbReference type="InterPro" id="IPR006426">
    <property type="entry name" value="Asn_synth_AEB"/>
</dbReference>
<dbReference type="InterPro" id="IPR001962">
    <property type="entry name" value="Asn_synthase"/>
</dbReference>
<comment type="similarity">
    <text evidence="2">Belongs to the asparagine synthetase family.</text>
</comment>
<organism evidence="12 13">
    <name type="scientific">Flavobacterium nackdongense</name>
    <dbReference type="NCBI Taxonomy" id="2547394"/>
    <lineage>
        <taxon>Bacteria</taxon>
        <taxon>Pseudomonadati</taxon>
        <taxon>Bacteroidota</taxon>
        <taxon>Flavobacteriia</taxon>
        <taxon>Flavobacteriales</taxon>
        <taxon>Flavobacteriaceae</taxon>
        <taxon>Flavobacterium</taxon>
    </lineage>
</organism>
<evidence type="ECO:0000313" key="12">
    <source>
        <dbReference type="EMBL" id="QBN19823.1"/>
    </source>
</evidence>
<dbReference type="Gene3D" id="3.40.50.620">
    <property type="entry name" value="HUPs"/>
    <property type="match status" value="1"/>
</dbReference>
<dbReference type="SUPFAM" id="SSF52402">
    <property type="entry name" value="Adenine nucleotide alpha hydrolases-like"/>
    <property type="match status" value="1"/>
</dbReference>
<evidence type="ECO:0000313" key="13">
    <source>
        <dbReference type="Proteomes" id="UP000291124"/>
    </source>
</evidence>
<keyword evidence="8" id="KW-0028">Amino-acid biosynthesis</keyword>
<dbReference type="PANTHER" id="PTHR43284">
    <property type="entry name" value="ASPARAGINE SYNTHETASE (GLUTAMINE-HYDROLYZING)"/>
    <property type="match status" value="1"/>
</dbReference>
<feature type="site" description="Important for beta-aspartyl-AMP intermediate formation" evidence="10">
    <location>
        <position position="369"/>
    </location>
</feature>
<comment type="catalytic activity">
    <reaction evidence="7">
        <text>L-aspartate + L-glutamine + ATP + H2O = L-asparagine + L-glutamate + AMP + diphosphate + H(+)</text>
        <dbReference type="Rhea" id="RHEA:12228"/>
        <dbReference type="ChEBI" id="CHEBI:15377"/>
        <dbReference type="ChEBI" id="CHEBI:15378"/>
        <dbReference type="ChEBI" id="CHEBI:29985"/>
        <dbReference type="ChEBI" id="CHEBI:29991"/>
        <dbReference type="ChEBI" id="CHEBI:30616"/>
        <dbReference type="ChEBI" id="CHEBI:33019"/>
        <dbReference type="ChEBI" id="CHEBI:58048"/>
        <dbReference type="ChEBI" id="CHEBI:58359"/>
        <dbReference type="ChEBI" id="CHEBI:456215"/>
        <dbReference type="EC" id="6.3.5.4"/>
    </reaction>
</comment>